<keyword evidence="1" id="KW-0472">Membrane</keyword>
<accession>A0A8S1LTW9</accession>
<organism evidence="2 3">
    <name type="scientific">Paramecium sonneborni</name>
    <dbReference type="NCBI Taxonomy" id="65129"/>
    <lineage>
        <taxon>Eukaryota</taxon>
        <taxon>Sar</taxon>
        <taxon>Alveolata</taxon>
        <taxon>Ciliophora</taxon>
        <taxon>Intramacronucleata</taxon>
        <taxon>Oligohymenophorea</taxon>
        <taxon>Peniculida</taxon>
        <taxon>Parameciidae</taxon>
        <taxon>Paramecium</taxon>
    </lineage>
</organism>
<feature type="transmembrane region" description="Helical" evidence="1">
    <location>
        <begin position="29"/>
        <end position="50"/>
    </location>
</feature>
<dbReference type="PANTHER" id="PTHR12621">
    <property type="entry name" value="CYSTEINE AND HISTIDINE-RICH DOMAIN CHORD -CONTAINING PROTEIN"/>
    <property type="match status" value="1"/>
</dbReference>
<name>A0A8S1LTW9_9CILI</name>
<reference evidence="2" key="1">
    <citation type="submission" date="2021-01" db="EMBL/GenBank/DDBJ databases">
        <authorList>
            <consortium name="Genoscope - CEA"/>
            <person name="William W."/>
        </authorList>
    </citation>
    <scope>NUCLEOTIDE SEQUENCE</scope>
</reference>
<dbReference type="Proteomes" id="UP000692954">
    <property type="component" value="Unassembled WGS sequence"/>
</dbReference>
<comment type="caution">
    <text evidence="2">The sequence shown here is derived from an EMBL/GenBank/DDBJ whole genome shotgun (WGS) entry which is preliminary data.</text>
</comment>
<gene>
    <name evidence="2" type="ORF">PSON_ATCC_30995.1.T0260008</name>
</gene>
<keyword evidence="1" id="KW-1133">Transmembrane helix</keyword>
<dbReference type="GO" id="GO:0008270">
    <property type="term" value="F:zinc ion binding"/>
    <property type="evidence" value="ECO:0007669"/>
    <property type="project" value="TreeGrafter"/>
</dbReference>
<keyword evidence="3" id="KW-1185">Reference proteome</keyword>
<dbReference type="EMBL" id="CAJJDN010000026">
    <property type="protein sequence ID" value="CAD8069762.1"/>
    <property type="molecule type" value="Genomic_DNA"/>
</dbReference>
<protein>
    <submittedName>
        <fullName evidence="2">Uncharacterized protein</fullName>
    </submittedName>
</protein>
<dbReference type="AlphaFoldDB" id="A0A8S1LTW9"/>
<dbReference type="PANTHER" id="PTHR12621:SF7">
    <property type="entry name" value="CYSTEINE AND HISTIDINE-RICH DOMAIN-CONTAINING PROTEIN 1"/>
    <property type="match status" value="1"/>
</dbReference>
<evidence type="ECO:0000313" key="3">
    <source>
        <dbReference type="Proteomes" id="UP000692954"/>
    </source>
</evidence>
<sequence length="132" mass="15392">MNTFLNIITKLDGFFVTFSPSFGLKEQKVFYKSVWGGMATIITLTFIFVYSMNQLIIWGSGQMIYKVSTQQKLISEGSYLEQVFLQKDPHQFVDSIFNSTINPFDNNQMIIIPLPFLFNEQIAYQLDYQEKE</sequence>
<keyword evidence="1" id="KW-0812">Transmembrane</keyword>
<proteinExistence type="predicted"/>
<evidence type="ECO:0000256" key="1">
    <source>
        <dbReference type="SAM" id="Phobius"/>
    </source>
</evidence>
<evidence type="ECO:0000313" key="2">
    <source>
        <dbReference type="EMBL" id="CAD8069762.1"/>
    </source>
</evidence>